<dbReference type="EMBL" id="JAHWQX010000004">
    <property type="protein sequence ID" value="MBW3098627.1"/>
    <property type="molecule type" value="Genomic_DNA"/>
</dbReference>
<dbReference type="RefSeq" id="WP_219202939.1">
    <property type="nucleotide sequence ID" value="NZ_JAHWQX010000004.1"/>
</dbReference>
<dbReference type="Pfam" id="PF00092">
    <property type="entry name" value="VWA"/>
    <property type="match status" value="1"/>
</dbReference>
<name>A0ABS6WRM9_9HYPH</name>
<dbReference type="Pfam" id="PF13400">
    <property type="entry name" value="Tad"/>
    <property type="match status" value="1"/>
</dbReference>
<protein>
    <submittedName>
        <fullName evidence="2">VWA domain-containing protein</fullName>
    </submittedName>
</protein>
<sequence>MSTTQAAQAFWRRRDGNFAMLAATLVPICFAVGSLAIDVSSVMAVKARSQHAADAAALAIAARLSNGTISDASTAEAETLDYFNGEISNELAQYSSFAATPVATVNQISVGGQNVWQVDLQVAGSIALTPLAKLLNGTTMNFDVSARTESAPPVQNAFSMALVLDVSGSMDWYGTTSWAPSNGQPKKIEALRTAVSNLLTQIKTADPEANYSRIGGTSYNTSLVDYTLMQWGTSGAEEFTEDLSANGGTSSWLSFWLSYQMVKDGLEETYHLNKNGLTPEKFIVFMTDGDNNYSSSDTYTQYYCDEAKGAGITIYTVAFMAPDKGQALLSSCATDADHYFEAETADDLIDAFERIGQRSEEILARLTK</sequence>
<proteinExistence type="predicted"/>
<dbReference type="PROSITE" id="PS50234">
    <property type="entry name" value="VWFA"/>
    <property type="match status" value="1"/>
</dbReference>
<keyword evidence="3" id="KW-1185">Reference proteome</keyword>
<accession>A0ABS6WRM9</accession>
<dbReference type="InterPro" id="IPR002035">
    <property type="entry name" value="VWF_A"/>
</dbReference>
<dbReference type="CDD" id="cd00198">
    <property type="entry name" value="vWFA"/>
    <property type="match status" value="1"/>
</dbReference>
<gene>
    <name evidence="2" type="ORF">KY465_15185</name>
</gene>
<evidence type="ECO:0000313" key="2">
    <source>
        <dbReference type="EMBL" id="MBW3098627.1"/>
    </source>
</evidence>
<feature type="domain" description="VWFA" evidence="1">
    <location>
        <begin position="159"/>
        <end position="355"/>
    </location>
</feature>
<organism evidence="2 3">
    <name type="scientific">Pseudohoeflea coraliihabitans</name>
    <dbReference type="NCBI Taxonomy" id="2860393"/>
    <lineage>
        <taxon>Bacteria</taxon>
        <taxon>Pseudomonadati</taxon>
        <taxon>Pseudomonadota</taxon>
        <taxon>Alphaproteobacteria</taxon>
        <taxon>Hyphomicrobiales</taxon>
        <taxon>Rhizobiaceae</taxon>
        <taxon>Pseudohoeflea</taxon>
    </lineage>
</organism>
<evidence type="ECO:0000313" key="3">
    <source>
        <dbReference type="Proteomes" id="UP001430804"/>
    </source>
</evidence>
<dbReference type="SMART" id="SM00327">
    <property type="entry name" value="VWA"/>
    <property type="match status" value="1"/>
</dbReference>
<dbReference type="InterPro" id="IPR028087">
    <property type="entry name" value="Tad_N"/>
</dbReference>
<comment type="caution">
    <text evidence="2">The sequence shown here is derived from an EMBL/GenBank/DDBJ whole genome shotgun (WGS) entry which is preliminary data.</text>
</comment>
<dbReference type="Proteomes" id="UP001430804">
    <property type="component" value="Unassembled WGS sequence"/>
</dbReference>
<evidence type="ECO:0000259" key="1">
    <source>
        <dbReference type="PROSITE" id="PS50234"/>
    </source>
</evidence>
<reference evidence="2" key="1">
    <citation type="submission" date="2021-07" db="EMBL/GenBank/DDBJ databases">
        <title>Pseudohoeflea marina sp. nov. a polyhydroxyalcanoate-producing bacterium.</title>
        <authorList>
            <person name="Zheng W."/>
            <person name="Yu S."/>
            <person name="Huang Y."/>
        </authorList>
    </citation>
    <scope>NUCLEOTIDE SEQUENCE</scope>
    <source>
        <strain evidence="2">DP4N28-3</strain>
    </source>
</reference>